<dbReference type="RefSeq" id="WP_345587963.1">
    <property type="nucleotide sequence ID" value="NZ_BAABJG010000014.1"/>
</dbReference>
<dbReference type="Gene3D" id="3.40.50.720">
    <property type="entry name" value="NAD(P)-binding Rossmann-like Domain"/>
    <property type="match status" value="1"/>
</dbReference>
<keyword evidence="4" id="KW-1185">Reference proteome</keyword>
<dbReference type="InterPro" id="IPR002347">
    <property type="entry name" value="SDR_fam"/>
</dbReference>
<dbReference type="Pfam" id="PF13561">
    <property type="entry name" value="adh_short_C2"/>
    <property type="match status" value="1"/>
</dbReference>
<dbReference type="Proteomes" id="UP001597180">
    <property type="component" value="Unassembled WGS sequence"/>
</dbReference>
<evidence type="ECO:0000256" key="1">
    <source>
        <dbReference type="ARBA" id="ARBA00006484"/>
    </source>
</evidence>
<dbReference type="PANTHER" id="PTHR43477">
    <property type="entry name" value="DIHYDROANTICAPSIN 7-DEHYDROGENASE"/>
    <property type="match status" value="1"/>
</dbReference>
<keyword evidence="2" id="KW-0560">Oxidoreductase</keyword>
<comment type="similarity">
    <text evidence="1">Belongs to the short-chain dehydrogenases/reductases (SDR) family.</text>
</comment>
<evidence type="ECO:0000256" key="2">
    <source>
        <dbReference type="ARBA" id="ARBA00023002"/>
    </source>
</evidence>
<protein>
    <submittedName>
        <fullName evidence="3">SDR family oxidoreductase</fullName>
    </submittedName>
</protein>
<name>A0ABW3US31_9BACL</name>
<organism evidence="3 4">
    <name type="scientific">Paenibacillus vulneris</name>
    <dbReference type="NCBI Taxonomy" id="1133364"/>
    <lineage>
        <taxon>Bacteria</taxon>
        <taxon>Bacillati</taxon>
        <taxon>Bacillota</taxon>
        <taxon>Bacilli</taxon>
        <taxon>Bacillales</taxon>
        <taxon>Paenibacillaceae</taxon>
        <taxon>Paenibacillus</taxon>
    </lineage>
</organism>
<sequence length="129" mass="14530">MLNGKVAINHVTPGFISHGTAKGAINSFVRYLAHELGPYNITANTLSPDIVDTDATKDMPTEQKEQTAFYTPLGKIAAPEDIAKAILFYASDQIRRDGNELIRYLQATHTYKFFNQQPFQTRWIGCFYV</sequence>
<gene>
    <name evidence="3" type="ORF">ACFQ4B_26085</name>
</gene>
<accession>A0ABW3US31</accession>
<dbReference type="InterPro" id="IPR036291">
    <property type="entry name" value="NAD(P)-bd_dom_sf"/>
</dbReference>
<dbReference type="PRINTS" id="PR00081">
    <property type="entry name" value="GDHRDH"/>
</dbReference>
<dbReference type="InterPro" id="IPR051122">
    <property type="entry name" value="SDR_DHRS6-like"/>
</dbReference>
<dbReference type="PANTHER" id="PTHR43477:SF1">
    <property type="entry name" value="DIHYDROANTICAPSIN 7-DEHYDROGENASE"/>
    <property type="match status" value="1"/>
</dbReference>
<comment type="caution">
    <text evidence="3">The sequence shown here is derived from an EMBL/GenBank/DDBJ whole genome shotgun (WGS) entry which is preliminary data.</text>
</comment>
<evidence type="ECO:0000313" key="4">
    <source>
        <dbReference type="Proteomes" id="UP001597180"/>
    </source>
</evidence>
<reference evidence="4" key="1">
    <citation type="journal article" date="2019" name="Int. J. Syst. Evol. Microbiol.">
        <title>The Global Catalogue of Microorganisms (GCM) 10K type strain sequencing project: providing services to taxonomists for standard genome sequencing and annotation.</title>
        <authorList>
            <consortium name="The Broad Institute Genomics Platform"/>
            <consortium name="The Broad Institute Genome Sequencing Center for Infectious Disease"/>
            <person name="Wu L."/>
            <person name="Ma J."/>
        </authorList>
    </citation>
    <scope>NUCLEOTIDE SEQUENCE [LARGE SCALE GENOMIC DNA]</scope>
    <source>
        <strain evidence="4">CCUG 53270</strain>
    </source>
</reference>
<dbReference type="SUPFAM" id="SSF51735">
    <property type="entry name" value="NAD(P)-binding Rossmann-fold domains"/>
    <property type="match status" value="1"/>
</dbReference>
<dbReference type="EMBL" id="JBHTLU010000036">
    <property type="protein sequence ID" value="MFD1223595.1"/>
    <property type="molecule type" value="Genomic_DNA"/>
</dbReference>
<proteinExistence type="inferred from homology"/>
<evidence type="ECO:0000313" key="3">
    <source>
        <dbReference type="EMBL" id="MFD1223595.1"/>
    </source>
</evidence>